<protein>
    <recommendedName>
        <fullName evidence="4">Secreted protein</fullName>
    </recommendedName>
</protein>
<evidence type="ECO:0000313" key="3">
    <source>
        <dbReference type="Proteomes" id="UP000800041"/>
    </source>
</evidence>
<evidence type="ECO:0000256" key="1">
    <source>
        <dbReference type="SAM" id="SignalP"/>
    </source>
</evidence>
<feature type="chain" id="PRO_5026014475" description="Secreted protein" evidence="1">
    <location>
        <begin position="27"/>
        <end position="149"/>
    </location>
</feature>
<organism evidence="2 3">
    <name type="scientific">Aulographum hederae CBS 113979</name>
    <dbReference type="NCBI Taxonomy" id="1176131"/>
    <lineage>
        <taxon>Eukaryota</taxon>
        <taxon>Fungi</taxon>
        <taxon>Dikarya</taxon>
        <taxon>Ascomycota</taxon>
        <taxon>Pezizomycotina</taxon>
        <taxon>Dothideomycetes</taxon>
        <taxon>Pleosporomycetidae</taxon>
        <taxon>Aulographales</taxon>
        <taxon>Aulographaceae</taxon>
    </lineage>
</organism>
<evidence type="ECO:0000313" key="2">
    <source>
        <dbReference type="EMBL" id="KAF1984407.1"/>
    </source>
</evidence>
<proteinExistence type="predicted"/>
<feature type="signal peptide" evidence="1">
    <location>
        <begin position="1"/>
        <end position="26"/>
    </location>
</feature>
<dbReference type="EMBL" id="ML977168">
    <property type="protein sequence ID" value="KAF1984407.1"/>
    <property type="molecule type" value="Genomic_DNA"/>
</dbReference>
<keyword evidence="1" id="KW-0732">Signal</keyword>
<dbReference type="Proteomes" id="UP000800041">
    <property type="component" value="Unassembled WGS sequence"/>
</dbReference>
<sequence>MDYLARNSTILFLGCLIVRPLTSVSSSNFQLAMKLITSLRGAVLPRRSTFGLRYLLPTHILFLKLNTSLRGVSGLEGGMIETPPNNNKHNTDPSDAGRTLCAACTISQGTIHGCWCGDATQPGAASRFNICFWVHDGRMNEAPPLATEW</sequence>
<evidence type="ECO:0008006" key="4">
    <source>
        <dbReference type="Google" id="ProtNLM"/>
    </source>
</evidence>
<name>A0A6G1GUE1_9PEZI</name>
<reference evidence="2" key="1">
    <citation type="journal article" date="2020" name="Stud. Mycol.">
        <title>101 Dothideomycetes genomes: a test case for predicting lifestyles and emergence of pathogens.</title>
        <authorList>
            <person name="Haridas S."/>
            <person name="Albert R."/>
            <person name="Binder M."/>
            <person name="Bloem J."/>
            <person name="Labutti K."/>
            <person name="Salamov A."/>
            <person name="Andreopoulos B."/>
            <person name="Baker S."/>
            <person name="Barry K."/>
            <person name="Bills G."/>
            <person name="Bluhm B."/>
            <person name="Cannon C."/>
            <person name="Castanera R."/>
            <person name="Culley D."/>
            <person name="Daum C."/>
            <person name="Ezra D."/>
            <person name="Gonzalez J."/>
            <person name="Henrissat B."/>
            <person name="Kuo A."/>
            <person name="Liang C."/>
            <person name="Lipzen A."/>
            <person name="Lutzoni F."/>
            <person name="Magnuson J."/>
            <person name="Mondo S."/>
            <person name="Nolan M."/>
            <person name="Ohm R."/>
            <person name="Pangilinan J."/>
            <person name="Park H.-J."/>
            <person name="Ramirez L."/>
            <person name="Alfaro M."/>
            <person name="Sun H."/>
            <person name="Tritt A."/>
            <person name="Yoshinaga Y."/>
            <person name="Zwiers L.-H."/>
            <person name="Turgeon B."/>
            <person name="Goodwin S."/>
            <person name="Spatafora J."/>
            <person name="Crous P."/>
            <person name="Grigoriev I."/>
        </authorList>
    </citation>
    <scope>NUCLEOTIDE SEQUENCE</scope>
    <source>
        <strain evidence="2">CBS 113979</strain>
    </source>
</reference>
<dbReference type="AlphaFoldDB" id="A0A6G1GUE1"/>
<accession>A0A6G1GUE1</accession>
<keyword evidence="3" id="KW-1185">Reference proteome</keyword>
<gene>
    <name evidence="2" type="ORF">K402DRAFT_406088</name>
</gene>